<keyword evidence="6" id="KW-0735">Signal-anchor</keyword>
<dbReference type="Gene3D" id="3.90.550.50">
    <property type="match status" value="1"/>
</dbReference>
<reference evidence="12" key="1">
    <citation type="submission" date="2021-02" db="EMBL/GenBank/DDBJ databases">
        <authorList>
            <person name="Nowell W R."/>
        </authorList>
    </citation>
    <scope>NUCLEOTIDE SEQUENCE</scope>
    <source>
        <strain evidence="12">Ploen Becks lab</strain>
    </source>
</reference>
<evidence type="ECO:0000256" key="7">
    <source>
        <dbReference type="ARBA" id="ARBA00022989"/>
    </source>
</evidence>
<comment type="subcellular location">
    <subcellularLocation>
        <location evidence="9">Endomembrane system</location>
        <topology evidence="9">Single-pass membrane protein</topology>
    </subcellularLocation>
    <subcellularLocation>
        <location evidence="1">Membrane</location>
        <topology evidence="1">Single-pass type II membrane protein</topology>
    </subcellularLocation>
</comment>
<keyword evidence="7 10" id="KW-1133">Transmembrane helix</keyword>
<dbReference type="Pfam" id="PF02434">
    <property type="entry name" value="Fringe"/>
    <property type="match status" value="1"/>
</dbReference>
<evidence type="ECO:0000256" key="2">
    <source>
        <dbReference type="ARBA" id="ARBA00008661"/>
    </source>
</evidence>
<evidence type="ECO:0000256" key="8">
    <source>
        <dbReference type="ARBA" id="ARBA00023136"/>
    </source>
</evidence>
<keyword evidence="3" id="KW-0328">Glycosyltransferase</keyword>
<evidence type="ECO:0000256" key="4">
    <source>
        <dbReference type="ARBA" id="ARBA00022679"/>
    </source>
</evidence>
<protein>
    <recommendedName>
        <fullName evidence="11">Fringe-like glycosyltransferase domain-containing protein</fullName>
    </recommendedName>
</protein>
<evidence type="ECO:0000256" key="6">
    <source>
        <dbReference type="ARBA" id="ARBA00022968"/>
    </source>
</evidence>
<keyword evidence="5 10" id="KW-0812">Transmembrane</keyword>
<dbReference type="Proteomes" id="UP000663879">
    <property type="component" value="Unassembled WGS sequence"/>
</dbReference>
<keyword evidence="4" id="KW-0808">Transferase</keyword>
<evidence type="ECO:0000259" key="11">
    <source>
        <dbReference type="Pfam" id="PF02434"/>
    </source>
</evidence>
<evidence type="ECO:0000313" key="13">
    <source>
        <dbReference type="Proteomes" id="UP000663879"/>
    </source>
</evidence>
<keyword evidence="13" id="KW-1185">Reference proteome</keyword>
<sequence>MKKSSIETMRFLQKCYKFMFLSLFAGFICLLNFYMTIDHKQIIEITNFKREFINEKKANTIILNKIKPNKISNATFDSCNSIDSKLCDLVITIKTTKENHETKLKAIIETWFTLVPSKTFIITDEFDEKISQLTNNHLINTTCGKTHNREALSCKLQHELKEFSKHASRWYCHVDDDNYLNIQLLIEILNKLDYQKDWYIGKKSLTSKMRVFYKARHFHFSFATGGAGFCLSHSLFSKLSSYIDDFVKISNAIGLPDDCTLGFIIESLIGVDMIENVNFHSHLEYLGFFNQGNLKDQISLSYNLQMNNYVNIFSNKTSQNDQTK</sequence>
<comment type="caution">
    <text evidence="12">The sequence shown here is derived from an EMBL/GenBank/DDBJ whole genome shotgun (WGS) entry which is preliminary data.</text>
</comment>
<dbReference type="OrthoDB" id="8959630at2759"/>
<dbReference type="EMBL" id="CAJNOC010001387">
    <property type="protein sequence ID" value="CAF0860453.1"/>
    <property type="molecule type" value="Genomic_DNA"/>
</dbReference>
<proteinExistence type="inferred from homology"/>
<organism evidence="12 13">
    <name type="scientific">Brachionus calyciflorus</name>
    <dbReference type="NCBI Taxonomy" id="104777"/>
    <lineage>
        <taxon>Eukaryota</taxon>
        <taxon>Metazoa</taxon>
        <taxon>Spiralia</taxon>
        <taxon>Gnathifera</taxon>
        <taxon>Rotifera</taxon>
        <taxon>Eurotatoria</taxon>
        <taxon>Monogononta</taxon>
        <taxon>Pseudotrocha</taxon>
        <taxon>Ploima</taxon>
        <taxon>Brachionidae</taxon>
        <taxon>Brachionus</taxon>
    </lineage>
</organism>
<evidence type="ECO:0000256" key="9">
    <source>
        <dbReference type="ARBA" id="ARBA00037847"/>
    </source>
</evidence>
<dbReference type="PANTHER" id="PTHR10811">
    <property type="entry name" value="FRINGE-RELATED"/>
    <property type="match status" value="1"/>
</dbReference>
<evidence type="ECO:0000313" key="12">
    <source>
        <dbReference type="EMBL" id="CAF0860453.1"/>
    </source>
</evidence>
<evidence type="ECO:0000256" key="3">
    <source>
        <dbReference type="ARBA" id="ARBA00022676"/>
    </source>
</evidence>
<feature type="transmembrane region" description="Helical" evidence="10">
    <location>
        <begin position="20"/>
        <end position="37"/>
    </location>
</feature>
<dbReference type="InterPro" id="IPR003378">
    <property type="entry name" value="Fringe-like_glycosylTrfase"/>
</dbReference>
<dbReference type="AlphaFoldDB" id="A0A813X6E5"/>
<evidence type="ECO:0000256" key="5">
    <source>
        <dbReference type="ARBA" id="ARBA00022692"/>
    </source>
</evidence>
<comment type="similarity">
    <text evidence="2">Belongs to the glycosyltransferase 31 family.</text>
</comment>
<evidence type="ECO:0000256" key="10">
    <source>
        <dbReference type="SAM" id="Phobius"/>
    </source>
</evidence>
<dbReference type="GO" id="GO:0012505">
    <property type="term" value="C:endomembrane system"/>
    <property type="evidence" value="ECO:0007669"/>
    <property type="project" value="UniProtKB-SubCell"/>
</dbReference>
<name>A0A813X6E5_9BILA</name>
<gene>
    <name evidence="12" type="ORF">OXX778_LOCUS9411</name>
</gene>
<feature type="domain" description="Fringe-like glycosyltransferase" evidence="11">
    <location>
        <begin position="85"/>
        <end position="317"/>
    </location>
</feature>
<dbReference type="GO" id="GO:0016020">
    <property type="term" value="C:membrane"/>
    <property type="evidence" value="ECO:0007669"/>
    <property type="project" value="UniProtKB-SubCell"/>
</dbReference>
<dbReference type="GO" id="GO:0016757">
    <property type="term" value="F:glycosyltransferase activity"/>
    <property type="evidence" value="ECO:0007669"/>
    <property type="project" value="UniProtKB-KW"/>
</dbReference>
<keyword evidence="8 10" id="KW-0472">Membrane</keyword>
<evidence type="ECO:0000256" key="1">
    <source>
        <dbReference type="ARBA" id="ARBA00004606"/>
    </source>
</evidence>
<accession>A0A813X6E5</accession>